<dbReference type="GO" id="GO:0019213">
    <property type="term" value="F:deacetylase activity"/>
    <property type="evidence" value="ECO:0007669"/>
    <property type="project" value="TreeGrafter"/>
</dbReference>
<dbReference type="InterPro" id="IPR011330">
    <property type="entry name" value="Glyco_hydro/deAcase_b/a-brl"/>
</dbReference>
<keyword evidence="4" id="KW-0460">Magnesium</keyword>
<organism evidence="6 7">
    <name type="scientific">Xanthobacter tagetidis</name>
    <dbReference type="NCBI Taxonomy" id="60216"/>
    <lineage>
        <taxon>Bacteria</taxon>
        <taxon>Pseudomonadati</taxon>
        <taxon>Pseudomonadota</taxon>
        <taxon>Alphaproteobacteria</taxon>
        <taxon>Hyphomicrobiales</taxon>
        <taxon>Xanthobacteraceae</taxon>
        <taxon>Xanthobacter</taxon>
    </lineage>
</organism>
<protein>
    <submittedName>
        <fullName evidence="6">ChbG/HpnK family deacetylase</fullName>
    </submittedName>
</protein>
<evidence type="ECO:0000256" key="2">
    <source>
        <dbReference type="ARBA" id="ARBA00022723"/>
    </source>
</evidence>
<keyword evidence="3" id="KW-0378">Hydrolase</keyword>
<reference evidence="6 7" key="1">
    <citation type="submission" date="2018-10" db="EMBL/GenBank/DDBJ databases">
        <title>Xanthobacter tagetidis genome sequencing and assembly.</title>
        <authorList>
            <person name="Maclea K.S."/>
            <person name="Goen A.E."/>
            <person name="Fatima S.A."/>
        </authorList>
    </citation>
    <scope>NUCLEOTIDE SEQUENCE [LARGE SCALE GENOMIC DNA]</scope>
    <source>
        <strain evidence="6 7">ATCC 700314</strain>
    </source>
</reference>
<dbReference type="GO" id="GO:0005975">
    <property type="term" value="P:carbohydrate metabolic process"/>
    <property type="evidence" value="ECO:0007669"/>
    <property type="project" value="InterPro"/>
</dbReference>
<dbReference type="SUPFAM" id="SSF88713">
    <property type="entry name" value="Glycoside hydrolase/deacetylase"/>
    <property type="match status" value="1"/>
</dbReference>
<dbReference type="AlphaFoldDB" id="A0A3L7ALW9"/>
<dbReference type="GO" id="GO:0046872">
    <property type="term" value="F:metal ion binding"/>
    <property type="evidence" value="ECO:0007669"/>
    <property type="project" value="UniProtKB-KW"/>
</dbReference>
<gene>
    <name evidence="6" type="ORF">D9R14_00245</name>
</gene>
<evidence type="ECO:0000256" key="4">
    <source>
        <dbReference type="ARBA" id="ARBA00022842"/>
    </source>
</evidence>
<keyword evidence="5" id="KW-0119">Carbohydrate metabolism</keyword>
<dbReference type="InterPro" id="IPR006879">
    <property type="entry name" value="YdjC-like"/>
</dbReference>
<dbReference type="Proteomes" id="UP000269692">
    <property type="component" value="Unassembled WGS sequence"/>
</dbReference>
<dbReference type="PANTHER" id="PTHR31609:SF1">
    <property type="entry name" value="CARBOHYDRATE DEACETYLASE"/>
    <property type="match status" value="1"/>
</dbReference>
<accession>A0A3L7ALW9</accession>
<evidence type="ECO:0000256" key="5">
    <source>
        <dbReference type="ARBA" id="ARBA00023277"/>
    </source>
</evidence>
<dbReference type="Gene3D" id="3.20.20.370">
    <property type="entry name" value="Glycoside hydrolase/deacetylase"/>
    <property type="match status" value="1"/>
</dbReference>
<sequence length="267" mass="27419">MRRIILCADDYGLAPGVSAGIRELVTLGRLNATSVMTVFEGLPEAARALDAACAGRAVSIGLHVTLTGGFAPLTASDARFPSVPGRLVEILTGRLDRAALAAEVEAQFAAFQAAFGRPPDHVDGHQHVHVLPGVRDVVIAAAARHAPSAWLRDVRPAAAGFDGPGLKARLIGAFGAGFPSAAARAGLHTSGRFAGAYDFSAGADFAALLARFLASLPEGGLAMVHPGHVDATLTARDPVTGQRAREYDLLASDAFPALLASAGVCLF</sequence>
<evidence type="ECO:0000313" key="7">
    <source>
        <dbReference type="Proteomes" id="UP000269692"/>
    </source>
</evidence>
<name>A0A3L7ALW9_9HYPH</name>
<evidence type="ECO:0000256" key="3">
    <source>
        <dbReference type="ARBA" id="ARBA00022801"/>
    </source>
</evidence>
<dbReference type="EMBL" id="RCTF01000001">
    <property type="protein sequence ID" value="RLP81483.1"/>
    <property type="molecule type" value="Genomic_DNA"/>
</dbReference>
<evidence type="ECO:0000256" key="1">
    <source>
        <dbReference type="ARBA" id="ARBA00001946"/>
    </source>
</evidence>
<dbReference type="PANTHER" id="PTHR31609">
    <property type="entry name" value="YDJC DEACETYLASE FAMILY MEMBER"/>
    <property type="match status" value="1"/>
</dbReference>
<comment type="caution">
    <text evidence="6">The sequence shown here is derived from an EMBL/GenBank/DDBJ whole genome shotgun (WGS) entry which is preliminary data.</text>
</comment>
<keyword evidence="7" id="KW-1185">Reference proteome</keyword>
<proteinExistence type="predicted"/>
<dbReference type="Pfam" id="PF04794">
    <property type="entry name" value="YdjC"/>
    <property type="match status" value="1"/>
</dbReference>
<evidence type="ECO:0000313" key="6">
    <source>
        <dbReference type="EMBL" id="RLP81483.1"/>
    </source>
</evidence>
<dbReference type="RefSeq" id="WP_121621298.1">
    <property type="nucleotide sequence ID" value="NZ_JACIIW010000004.1"/>
</dbReference>
<dbReference type="OrthoDB" id="9774177at2"/>
<dbReference type="GO" id="GO:0016787">
    <property type="term" value="F:hydrolase activity"/>
    <property type="evidence" value="ECO:0007669"/>
    <property type="project" value="UniProtKB-KW"/>
</dbReference>
<keyword evidence="2" id="KW-0479">Metal-binding</keyword>
<comment type="cofactor">
    <cofactor evidence="1">
        <name>Mg(2+)</name>
        <dbReference type="ChEBI" id="CHEBI:18420"/>
    </cofactor>
</comment>
<dbReference type="CDD" id="cd10807">
    <property type="entry name" value="YdjC_like_3"/>
    <property type="match status" value="1"/>
</dbReference>